<dbReference type="Proteomes" id="UP000780801">
    <property type="component" value="Unassembled WGS sequence"/>
</dbReference>
<dbReference type="EMBL" id="JAABOA010000935">
    <property type="protein sequence ID" value="KAF9582762.1"/>
    <property type="molecule type" value="Genomic_DNA"/>
</dbReference>
<proteinExistence type="predicted"/>
<name>A0A9P6KFH1_9FUNG</name>
<evidence type="ECO:0000256" key="1">
    <source>
        <dbReference type="SAM" id="MobiDB-lite"/>
    </source>
</evidence>
<reference evidence="2" key="1">
    <citation type="journal article" date="2020" name="Fungal Divers.">
        <title>Resolving the Mortierellaceae phylogeny through synthesis of multi-gene phylogenetics and phylogenomics.</title>
        <authorList>
            <person name="Vandepol N."/>
            <person name="Liber J."/>
            <person name="Desiro A."/>
            <person name="Na H."/>
            <person name="Kennedy M."/>
            <person name="Barry K."/>
            <person name="Grigoriev I.V."/>
            <person name="Miller A.N."/>
            <person name="O'Donnell K."/>
            <person name="Stajich J.E."/>
            <person name="Bonito G."/>
        </authorList>
    </citation>
    <scope>NUCLEOTIDE SEQUENCE</scope>
    <source>
        <strain evidence="2">KOD1015</strain>
    </source>
</reference>
<feature type="region of interest" description="Disordered" evidence="1">
    <location>
        <begin position="1"/>
        <end position="33"/>
    </location>
</feature>
<evidence type="ECO:0000313" key="3">
    <source>
        <dbReference type="Proteomes" id="UP000780801"/>
    </source>
</evidence>
<dbReference type="AlphaFoldDB" id="A0A9P6KFH1"/>
<accession>A0A9P6KFH1</accession>
<keyword evidence="3" id="KW-1185">Reference proteome</keyword>
<feature type="region of interest" description="Disordered" evidence="1">
    <location>
        <begin position="49"/>
        <end position="74"/>
    </location>
</feature>
<protein>
    <submittedName>
        <fullName evidence="2">Uncharacterized protein</fullName>
    </submittedName>
</protein>
<comment type="caution">
    <text evidence="2">The sequence shown here is derived from an EMBL/GenBank/DDBJ whole genome shotgun (WGS) entry which is preliminary data.</text>
</comment>
<evidence type="ECO:0000313" key="2">
    <source>
        <dbReference type="EMBL" id="KAF9582762.1"/>
    </source>
</evidence>
<sequence length="108" mass="11059">MDVVRITQALRQQHPGRHHQASKGSASPSSTLVVSSAASPVAAWDGAVSGPAAVHNSQGHAQDHGDRTPPLSSPLSYFSLPNLSSLLPTFASASTSSPVSEVPGVVRL</sequence>
<gene>
    <name evidence="2" type="ORF">BGW38_010795</name>
</gene>
<organism evidence="2 3">
    <name type="scientific">Lunasporangiospora selenospora</name>
    <dbReference type="NCBI Taxonomy" id="979761"/>
    <lineage>
        <taxon>Eukaryota</taxon>
        <taxon>Fungi</taxon>
        <taxon>Fungi incertae sedis</taxon>
        <taxon>Mucoromycota</taxon>
        <taxon>Mortierellomycotina</taxon>
        <taxon>Mortierellomycetes</taxon>
        <taxon>Mortierellales</taxon>
        <taxon>Mortierellaceae</taxon>
        <taxon>Lunasporangiospora</taxon>
    </lineage>
</organism>